<dbReference type="RefSeq" id="WP_147984259.1">
    <property type="nucleotide sequence ID" value="NZ_RDBM01000035.1"/>
</dbReference>
<evidence type="ECO:0008006" key="3">
    <source>
        <dbReference type="Google" id="ProtNLM"/>
    </source>
</evidence>
<feature type="compositionally biased region" description="Basic and acidic residues" evidence="1">
    <location>
        <begin position="271"/>
        <end position="281"/>
    </location>
</feature>
<dbReference type="EMBL" id="RDBM01000035">
    <property type="protein sequence ID" value="TXS28177.1"/>
    <property type="molecule type" value="Genomic_DNA"/>
</dbReference>
<evidence type="ECO:0000256" key="1">
    <source>
        <dbReference type="SAM" id="MobiDB-lite"/>
    </source>
</evidence>
<name>A0A652KX85_9ACTN</name>
<organism evidence="2">
    <name type="scientific">Streptomyces sp. gb1(2016)</name>
    <dbReference type="NCBI Taxonomy" id="1828321"/>
    <lineage>
        <taxon>Bacteria</taxon>
        <taxon>Bacillati</taxon>
        <taxon>Actinomycetota</taxon>
        <taxon>Actinomycetes</taxon>
        <taxon>Kitasatosporales</taxon>
        <taxon>Streptomycetaceae</taxon>
        <taxon>Streptomyces</taxon>
    </lineage>
</organism>
<sequence>MTVHQHAVEVRAFAQYLRELTDLLDPGQGWYGVFRARDPEGMRACFDGLEVPPWDVVESLLQDLAAVRGTAFAAQESVRAAALCAASAAAYDRRPGGRQALVDRLGVMLGEQAYAARRMRAAGADGAAARDGEGEALAWARDDHARATARCAELRNRLAAVERTVPDSWFRGQEGTSAPDRGGVPTAPGPGAEGAHSGALGPEEAPAPAKKRGKPRGARFAGLDLEDEPEPGPVTSQIPELPAPAPAASAPRGARFSRAPAGTGPGPARNAEPDPAARRAAEDAVAQLVRLRAEGRSGEAHAVLCEAAAWPAGHLPVLAATLHGAGLDADWATLLWEVSSLPPAGLAAAAGALAVAGHADDCGQLLRQGVVRPAGEIAEAVVALERAGLEPEARALLGAFVRVRTPQDAARVAEGGPRHLVPRLLAAAREVSAGREWDVVHALRVAGIATP</sequence>
<evidence type="ECO:0000313" key="2">
    <source>
        <dbReference type="EMBL" id="TXS28177.1"/>
    </source>
</evidence>
<accession>A0A652KX85</accession>
<reference evidence="2" key="1">
    <citation type="submission" date="2018-10" db="EMBL/GenBank/DDBJ databases">
        <authorList>
            <person name="Hariharan J."/>
            <person name="Choudoir M.J."/>
            <person name="Diebold P."/>
            <person name="Panke-Buisse K."/>
            <person name="Campbell A.N."/>
            <person name="Buckley D.H."/>
        </authorList>
    </citation>
    <scope>NUCLEOTIDE SEQUENCE</scope>
    <source>
        <strain evidence="2">Gb1</strain>
    </source>
</reference>
<comment type="caution">
    <text evidence="2">The sequence shown here is derived from an EMBL/GenBank/DDBJ whole genome shotgun (WGS) entry which is preliminary data.</text>
</comment>
<feature type="compositionally biased region" description="Low complexity" evidence="1">
    <location>
        <begin position="246"/>
        <end position="270"/>
    </location>
</feature>
<dbReference type="AlphaFoldDB" id="A0A652KX85"/>
<feature type="region of interest" description="Disordered" evidence="1">
    <location>
        <begin position="168"/>
        <end position="281"/>
    </location>
</feature>
<protein>
    <recommendedName>
        <fullName evidence="3">UL36 very large tegument protein</fullName>
    </recommendedName>
</protein>
<gene>
    <name evidence="2" type="ORF">EAO74_19895</name>
</gene>
<proteinExistence type="predicted"/>